<organism evidence="1 2">
    <name type="scientific">Oceanobacillus longus</name>
    <dbReference type="NCBI Taxonomy" id="930120"/>
    <lineage>
        <taxon>Bacteria</taxon>
        <taxon>Bacillati</taxon>
        <taxon>Bacillota</taxon>
        <taxon>Bacilli</taxon>
        <taxon>Bacillales</taxon>
        <taxon>Bacillaceae</taxon>
        <taxon>Oceanobacillus</taxon>
    </lineage>
</organism>
<reference evidence="2" key="1">
    <citation type="journal article" date="2019" name="Int. J. Syst. Evol. Microbiol.">
        <title>The Global Catalogue of Microorganisms (GCM) 10K type strain sequencing project: providing services to taxonomists for standard genome sequencing and annotation.</title>
        <authorList>
            <consortium name="The Broad Institute Genomics Platform"/>
            <consortium name="The Broad Institute Genome Sequencing Center for Infectious Disease"/>
            <person name="Wu L."/>
            <person name="Ma J."/>
        </authorList>
    </citation>
    <scope>NUCLEOTIDE SEQUENCE [LARGE SCALE GENOMIC DNA]</scope>
    <source>
        <strain evidence="2">IBRC-M 10703</strain>
    </source>
</reference>
<evidence type="ECO:0000313" key="1">
    <source>
        <dbReference type="EMBL" id="MFC4022934.1"/>
    </source>
</evidence>
<dbReference type="EMBL" id="JBHSAO010000001">
    <property type="protein sequence ID" value="MFC4022934.1"/>
    <property type="molecule type" value="Genomic_DNA"/>
</dbReference>
<name>A0ABV8GXP1_9BACI</name>
<dbReference type="PROSITE" id="PS51257">
    <property type="entry name" value="PROKAR_LIPOPROTEIN"/>
    <property type="match status" value="1"/>
</dbReference>
<comment type="caution">
    <text evidence="1">The sequence shown here is derived from an EMBL/GenBank/DDBJ whole genome shotgun (WGS) entry which is preliminary data.</text>
</comment>
<accession>A0ABV8GXP1</accession>
<dbReference type="Proteomes" id="UP001595772">
    <property type="component" value="Unassembled WGS sequence"/>
</dbReference>
<keyword evidence="2" id="KW-1185">Reference proteome</keyword>
<evidence type="ECO:0008006" key="3">
    <source>
        <dbReference type="Google" id="ProtNLM"/>
    </source>
</evidence>
<proteinExistence type="predicted"/>
<sequence>MKHTYLRIFGVLLLSLLLSGCLYPQSEMEQNQVPNEEQLQTVQQAVDNYKEEQQGLVPIKTKANETPIFQKYLIDFSILKEKNYISEIPANAYEKGGVYQYTLITPDDDPRVKLIDLRITEAIRSVNVQLDFYRNENIYPAYGDKIAEGVYTVDHEKLGLEKSPTVVSPYSHENLPIIMDVDGNLYVDYRIDLNHALNEYDHEFAEGEDIRYLLADNTPFVPAYSLPYTIKNDEPVFLMESK</sequence>
<evidence type="ECO:0000313" key="2">
    <source>
        <dbReference type="Proteomes" id="UP001595772"/>
    </source>
</evidence>
<protein>
    <recommendedName>
        <fullName evidence="3">ABC transporter periplasmic binding protein yphF</fullName>
    </recommendedName>
</protein>
<gene>
    <name evidence="1" type="ORF">ACFOUV_03785</name>
</gene>
<dbReference type="RefSeq" id="WP_379495424.1">
    <property type="nucleotide sequence ID" value="NZ_JBHSAO010000001.1"/>
</dbReference>